<evidence type="ECO:0000256" key="1">
    <source>
        <dbReference type="SAM" id="MobiDB-lite"/>
    </source>
</evidence>
<sequence length="290" mass="31273">MTTYRASTADTEILELDGVELAIERRGPTGAPALLLLAGGAQSMDWWTPEFCDLLGAGQLQVIRYDHRDTGQSSASPPGRPDYTGDDLADDPLRILDALGIDEAHLVGMSMGGGIAQNIAVRNRERVRSLTLVETSPAGGDHGELPPPSRAVAATWEEPEPEIDWTDENRVIDYRVDVERPFAGPLGLDEPRVRALATLEVRRSRDMASSMMNHFVAGSGTAVDPAEIRVPTLVLHSADDPMFPLPHGEALARVIPGARLVRLAGVGHEIPPPAVWDVVLPQLHRHVLGA</sequence>
<evidence type="ECO:0000259" key="2">
    <source>
        <dbReference type="Pfam" id="PF00561"/>
    </source>
</evidence>
<name>A0ABP6STU4_9ACTN</name>
<keyword evidence="4" id="KW-1185">Reference proteome</keyword>
<dbReference type="InterPro" id="IPR000073">
    <property type="entry name" value="AB_hydrolase_1"/>
</dbReference>
<evidence type="ECO:0000313" key="4">
    <source>
        <dbReference type="Proteomes" id="UP001501676"/>
    </source>
</evidence>
<feature type="region of interest" description="Disordered" evidence="1">
    <location>
        <begin position="68"/>
        <end position="88"/>
    </location>
</feature>
<dbReference type="PANTHER" id="PTHR43433:SF5">
    <property type="entry name" value="AB HYDROLASE-1 DOMAIN-CONTAINING PROTEIN"/>
    <property type="match status" value="1"/>
</dbReference>
<organism evidence="3 4">
    <name type="scientific">Cryptosporangium minutisporangium</name>
    <dbReference type="NCBI Taxonomy" id="113569"/>
    <lineage>
        <taxon>Bacteria</taxon>
        <taxon>Bacillati</taxon>
        <taxon>Actinomycetota</taxon>
        <taxon>Actinomycetes</taxon>
        <taxon>Cryptosporangiales</taxon>
        <taxon>Cryptosporangiaceae</taxon>
        <taxon>Cryptosporangium</taxon>
    </lineage>
</organism>
<dbReference type="Gene3D" id="3.40.50.1820">
    <property type="entry name" value="alpha/beta hydrolase"/>
    <property type="match status" value="1"/>
</dbReference>
<dbReference type="InterPro" id="IPR029058">
    <property type="entry name" value="AB_hydrolase_fold"/>
</dbReference>
<reference evidence="4" key="1">
    <citation type="journal article" date="2019" name="Int. J. Syst. Evol. Microbiol.">
        <title>The Global Catalogue of Microorganisms (GCM) 10K type strain sequencing project: providing services to taxonomists for standard genome sequencing and annotation.</title>
        <authorList>
            <consortium name="The Broad Institute Genomics Platform"/>
            <consortium name="The Broad Institute Genome Sequencing Center for Infectious Disease"/>
            <person name="Wu L."/>
            <person name="Ma J."/>
        </authorList>
    </citation>
    <scope>NUCLEOTIDE SEQUENCE [LARGE SCALE GENOMIC DNA]</scope>
    <source>
        <strain evidence="4">JCM 9458</strain>
    </source>
</reference>
<comment type="caution">
    <text evidence="3">The sequence shown here is derived from an EMBL/GenBank/DDBJ whole genome shotgun (WGS) entry which is preliminary data.</text>
</comment>
<dbReference type="PANTHER" id="PTHR43433">
    <property type="entry name" value="HYDROLASE, ALPHA/BETA FOLD FAMILY PROTEIN"/>
    <property type="match status" value="1"/>
</dbReference>
<gene>
    <name evidence="3" type="ORF">GCM10020369_15410</name>
</gene>
<proteinExistence type="predicted"/>
<dbReference type="Proteomes" id="UP001501676">
    <property type="component" value="Unassembled WGS sequence"/>
</dbReference>
<dbReference type="EMBL" id="BAAAYN010000009">
    <property type="protein sequence ID" value="GAA3384704.1"/>
    <property type="molecule type" value="Genomic_DNA"/>
</dbReference>
<feature type="domain" description="AB hydrolase-1" evidence="2">
    <location>
        <begin position="32"/>
        <end position="150"/>
    </location>
</feature>
<dbReference type="SUPFAM" id="SSF53474">
    <property type="entry name" value="alpha/beta-Hydrolases"/>
    <property type="match status" value="1"/>
</dbReference>
<evidence type="ECO:0000313" key="3">
    <source>
        <dbReference type="EMBL" id="GAA3384704.1"/>
    </source>
</evidence>
<dbReference type="PRINTS" id="PR00111">
    <property type="entry name" value="ABHYDROLASE"/>
</dbReference>
<dbReference type="InterPro" id="IPR050471">
    <property type="entry name" value="AB_hydrolase"/>
</dbReference>
<accession>A0ABP6STU4</accession>
<protein>
    <recommendedName>
        <fullName evidence="2">AB hydrolase-1 domain-containing protein</fullName>
    </recommendedName>
</protein>
<dbReference type="Pfam" id="PF00561">
    <property type="entry name" value="Abhydrolase_1"/>
    <property type="match status" value="1"/>
</dbReference>